<proteinExistence type="predicted"/>
<dbReference type="Proteomes" id="UP000634529">
    <property type="component" value="Unassembled WGS sequence"/>
</dbReference>
<keyword evidence="1" id="KW-1133">Transmembrane helix</keyword>
<evidence type="ECO:0000313" key="3">
    <source>
        <dbReference type="EMBL" id="MBD8499404.1"/>
    </source>
</evidence>
<keyword evidence="4" id="KW-1185">Reference proteome</keyword>
<dbReference type="CDD" id="cd03392">
    <property type="entry name" value="PAP2_like_2"/>
    <property type="match status" value="1"/>
</dbReference>
<gene>
    <name evidence="3" type="ORF">IFO66_13995</name>
</gene>
<dbReference type="SMART" id="SM00014">
    <property type="entry name" value="acidPPc"/>
    <property type="match status" value="1"/>
</dbReference>
<feature type="transmembrane region" description="Helical" evidence="1">
    <location>
        <begin position="169"/>
        <end position="190"/>
    </location>
</feature>
<name>A0ABR9AZ43_9BACL</name>
<accession>A0ABR9AZ43</accession>
<dbReference type="Gene3D" id="1.20.144.10">
    <property type="entry name" value="Phosphatidic acid phosphatase type 2/haloperoxidase"/>
    <property type="match status" value="2"/>
</dbReference>
<reference evidence="3 4" key="1">
    <citation type="submission" date="2020-09" db="EMBL/GenBank/DDBJ databases">
        <title>Paenibacillus sp. CAU 1523 isolated from sand of Haeundae Beach.</title>
        <authorList>
            <person name="Kim W."/>
        </authorList>
    </citation>
    <scope>NUCLEOTIDE SEQUENCE [LARGE SCALE GENOMIC DNA]</scope>
    <source>
        <strain evidence="3 4">CAU 1523</strain>
    </source>
</reference>
<keyword evidence="1" id="KW-0472">Membrane</keyword>
<feature type="domain" description="Phosphatidic acid phosphatase type 2/haloperoxidase" evidence="2">
    <location>
        <begin position="97"/>
        <end position="215"/>
    </location>
</feature>
<dbReference type="Pfam" id="PF01569">
    <property type="entry name" value="PAP2"/>
    <property type="match status" value="1"/>
</dbReference>
<dbReference type="RefSeq" id="WP_192025743.1">
    <property type="nucleotide sequence ID" value="NZ_JACYTN010000011.1"/>
</dbReference>
<keyword evidence="1" id="KW-0812">Transmembrane</keyword>
<evidence type="ECO:0000256" key="1">
    <source>
        <dbReference type="SAM" id="Phobius"/>
    </source>
</evidence>
<evidence type="ECO:0000313" key="4">
    <source>
        <dbReference type="Proteomes" id="UP000634529"/>
    </source>
</evidence>
<protein>
    <submittedName>
        <fullName evidence="3">Phosphatase PAP2 family protein</fullName>
    </submittedName>
</protein>
<feature type="transmembrane region" description="Helical" evidence="1">
    <location>
        <begin position="139"/>
        <end position="157"/>
    </location>
</feature>
<dbReference type="EMBL" id="JACYTN010000011">
    <property type="protein sequence ID" value="MBD8499404.1"/>
    <property type="molecule type" value="Genomic_DNA"/>
</dbReference>
<dbReference type="SUPFAM" id="SSF48317">
    <property type="entry name" value="Acid phosphatase/Vanadium-dependent haloperoxidase"/>
    <property type="match status" value="1"/>
</dbReference>
<dbReference type="PANTHER" id="PTHR14969">
    <property type="entry name" value="SPHINGOSINE-1-PHOSPHATE PHOSPHOHYDROLASE"/>
    <property type="match status" value="1"/>
</dbReference>
<dbReference type="PANTHER" id="PTHR14969:SF13">
    <property type="entry name" value="AT30094P"/>
    <property type="match status" value="1"/>
</dbReference>
<feature type="transmembrane region" description="Helical" evidence="1">
    <location>
        <begin position="99"/>
        <end position="119"/>
    </location>
</feature>
<sequence>MSNKSTQQATKLTLSVWWGLITIPLLLFLLAWVTRKVLKHVLLPIDIAVTDTLRQWATPTVTNIVTIITHMATDYFIISLAAVISALFMLVWKNRKAAFTLILALGGGYLLNETMKQIFARTRPDWEHWVIADGYSFPSGHAMVAAAFYGVLAYLLVQWLREKGISSNIATTGIGCLASILIICIALSRVYLGVHYITDVVAGIFAGMLWFFICIYVYRRIK</sequence>
<dbReference type="InterPro" id="IPR000326">
    <property type="entry name" value="PAP2/HPO"/>
</dbReference>
<comment type="caution">
    <text evidence="3">The sequence shown here is derived from an EMBL/GenBank/DDBJ whole genome shotgun (WGS) entry which is preliminary data.</text>
</comment>
<feature type="transmembrane region" description="Helical" evidence="1">
    <location>
        <begin position="196"/>
        <end position="218"/>
    </location>
</feature>
<feature type="transmembrane region" description="Helical" evidence="1">
    <location>
        <begin position="75"/>
        <end position="92"/>
    </location>
</feature>
<dbReference type="InterPro" id="IPR036938">
    <property type="entry name" value="PAP2/HPO_sf"/>
</dbReference>
<feature type="transmembrane region" description="Helical" evidence="1">
    <location>
        <begin position="12"/>
        <end position="33"/>
    </location>
</feature>
<evidence type="ECO:0000259" key="2">
    <source>
        <dbReference type="SMART" id="SM00014"/>
    </source>
</evidence>
<organism evidence="3 4">
    <name type="scientific">Paenibacillus arenosi</name>
    <dbReference type="NCBI Taxonomy" id="2774142"/>
    <lineage>
        <taxon>Bacteria</taxon>
        <taxon>Bacillati</taxon>
        <taxon>Bacillota</taxon>
        <taxon>Bacilli</taxon>
        <taxon>Bacillales</taxon>
        <taxon>Paenibacillaceae</taxon>
        <taxon>Paenibacillus</taxon>
    </lineage>
</organism>